<keyword evidence="3" id="KW-1185">Reference proteome</keyword>
<proteinExistence type="predicted"/>
<name>A0AAD6YMS6_9AGAR</name>
<sequence>MFPASTAPCSPPFPFRPRKRAPGPPLPRFNRRAVKFHAIHLRLPPLSSRAACARYRLGKKTAPASFEPHIAAAQITVTTIRHFYHQLANQLTDLATFLAPTPFLTSTSTPPLAHPASAALPASETISIPFPDALSPSSTSLQDHLEFSTPPCVPLSILVLTRGNVAGNTSFGLNASTFNTSLGTDTFCANLSSRGNCYVAVFDIYTCALEYTHLMQLRAQLAAGIDDHDRAYVHCKRRIVDLENNADDPRKRARRGRNHRTDVKAESPFTPSPPTRKNKQAPPPRSYLHAPPPSCLHAPPLSPLRSCLLVPPPSCLHCPCPRRHRPACPRRRHRLVRSHHRCPPSVLLLPACAATVSPARTLRVPACTRRHCPACSYRRCLARLLSPPPP</sequence>
<dbReference type="EMBL" id="JARJCW010000005">
    <property type="protein sequence ID" value="KAJ7224186.1"/>
    <property type="molecule type" value="Genomic_DNA"/>
</dbReference>
<evidence type="ECO:0000313" key="2">
    <source>
        <dbReference type="EMBL" id="KAJ7224186.1"/>
    </source>
</evidence>
<dbReference type="AlphaFoldDB" id="A0AAD6YMS6"/>
<accession>A0AAD6YMS6</accession>
<feature type="region of interest" description="Disordered" evidence="1">
    <location>
        <begin position="1"/>
        <end position="27"/>
    </location>
</feature>
<evidence type="ECO:0000256" key="1">
    <source>
        <dbReference type="SAM" id="MobiDB-lite"/>
    </source>
</evidence>
<feature type="region of interest" description="Disordered" evidence="1">
    <location>
        <begin position="246"/>
        <end position="289"/>
    </location>
</feature>
<gene>
    <name evidence="2" type="ORF">GGX14DRAFT_557074</name>
</gene>
<comment type="caution">
    <text evidence="2">The sequence shown here is derived from an EMBL/GenBank/DDBJ whole genome shotgun (WGS) entry which is preliminary data.</text>
</comment>
<organism evidence="2 3">
    <name type="scientific">Mycena pura</name>
    <dbReference type="NCBI Taxonomy" id="153505"/>
    <lineage>
        <taxon>Eukaryota</taxon>
        <taxon>Fungi</taxon>
        <taxon>Dikarya</taxon>
        <taxon>Basidiomycota</taxon>
        <taxon>Agaricomycotina</taxon>
        <taxon>Agaricomycetes</taxon>
        <taxon>Agaricomycetidae</taxon>
        <taxon>Agaricales</taxon>
        <taxon>Marasmiineae</taxon>
        <taxon>Mycenaceae</taxon>
        <taxon>Mycena</taxon>
    </lineage>
</organism>
<protein>
    <submittedName>
        <fullName evidence="2">Uncharacterized protein</fullName>
    </submittedName>
</protein>
<evidence type="ECO:0000313" key="3">
    <source>
        <dbReference type="Proteomes" id="UP001219525"/>
    </source>
</evidence>
<dbReference type="Proteomes" id="UP001219525">
    <property type="component" value="Unassembled WGS sequence"/>
</dbReference>
<reference evidence="2" key="1">
    <citation type="submission" date="2023-03" db="EMBL/GenBank/DDBJ databases">
        <title>Massive genome expansion in bonnet fungi (Mycena s.s.) driven by repeated elements and novel gene families across ecological guilds.</title>
        <authorList>
            <consortium name="Lawrence Berkeley National Laboratory"/>
            <person name="Harder C.B."/>
            <person name="Miyauchi S."/>
            <person name="Viragh M."/>
            <person name="Kuo A."/>
            <person name="Thoen E."/>
            <person name="Andreopoulos B."/>
            <person name="Lu D."/>
            <person name="Skrede I."/>
            <person name="Drula E."/>
            <person name="Henrissat B."/>
            <person name="Morin E."/>
            <person name="Kohler A."/>
            <person name="Barry K."/>
            <person name="LaButti K."/>
            <person name="Morin E."/>
            <person name="Salamov A."/>
            <person name="Lipzen A."/>
            <person name="Mereny Z."/>
            <person name="Hegedus B."/>
            <person name="Baldrian P."/>
            <person name="Stursova M."/>
            <person name="Weitz H."/>
            <person name="Taylor A."/>
            <person name="Grigoriev I.V."/>
            <person name="Nagy L.G."/>
            <person name="Martin F."/>
            <person name="Kauserud H."/>
        </authorList>
    </citation>
    <scope>NUCLEOTIDE SEQUENCE</scope>
    <source>
        <strain evidence="2">9144</strain>
    </source>
</reference>